<dbReference type="InterPro" id="IPR014344">
    <property type="entry name" value="XrtA_polysacc_deacetyl"/>
</dbReference>
<accession>A0A419F8Z7</accession>
<evidence type="ECO:0000313" key="2">
    <source>
        <dbReference type="EMBL" id="RJP75093.1"/>
    </source>
</evidence>
<comment type="caution">
    <text evidence="2">The sequence shown here is derived from an EMBL/GenBank/DDBJ whole genome shotgun (WGS) entry which is preliminary data.</text>
</comment>
<dbReference type="PANTHER" id="PTHR47561">
    <property type="entry name" value="POLYSACCHARIDE DEACETYLASE FAMILY PROTEIN (AFU_ORTHOLOGUE AFUA_6G05030)"/>
    <property type="match status" value="1"/>
</dbReference>
<dbReference type="Proteomes" id="UP000285961">
    <property type="component" value="Unassembled WGS sequence"/>
</dbReference>
<dbReference type="AlphaFoldDB" id="A0A419F8Z7"/>
<organism evidence="2 3">
    <name type="scientific">Candidatus Abyssobacteria bacterium SURF_17</name>
    <dbReference type="NCBI Taxonomy" id="2093361"/>
    <lineage>
        <taxon>Bacteria</taxon>
        <taxon>Pseudomonadati</taxon>
        <taxon>Candidatus Hydrogenedentota</taxon>
        <taxon>Candidatus Abyssobacteria</taxon>
    </lineage>
</organism>
<evidence type="ECO:0000259" key="1">
    <source>
        <dbReference type="PROSITE" id="PS51677"/>
    </source>
</evidence>
<dbReference type="Pfam" id="PF11959">
    <property type="entry name" value="DUF3473"/>
    <property type="match status" value="1"/>
</dbReference>
<dbReference type="PROSITE" id="PS51677">
    <property type="entry name" value="NODB"/>
    <property type="match status" value="1"/>
</dbReference>
<dbReference type="GO" id="GO:0016810">
    <property type="term" value="F:hydrolase activity, acting on carbon-nitrogen (but not peptide) bonds"/>
    <property type="evidence" value="ECO:0007669"/>
    <property type="project" value="InterPro"/>
</dbReference>
<dbReference type="InterPro" id="IPR022560">
    <property type="entry name" value="DUF3473"/>
</dbReference>
<dbReference type="GO" id="GO:0005975">
    <property type="term" value="P:carbohydrate metabolic process"/>
    <property type="evidence" value="ECO:0007669"/>
    <property type="project" value="InterPro"/>
</dbReference>
<name>A0A419F8Z7_9BACT</name>
<dbReference type="InterPro" id="IPR045235">
    <property type="entry name" value="PuuE_HpPgdA-like"/>
</dbReference>
<proteinExistence type="predicted"/>
<dbReference type="Gene3D" id="3.20.20.370">
    <property type="entry name" value="Glycoside hydrolase/deacetylase"/>
    <property type="match status" value="1"/>
</dbReference>
<reference evidence="2 3" key="1">
    <citation type="journal article" date="2017" name="ISME J.">
        <title>Energy and carbon metabolisms in a deep terrestrial subsurface fluid microbial community.</title>
        <authorList>
            <person name="Momper L."/>
            <person name="Jungbluth S.P."/>
            <person name="Lee M.D."/>
            <person name="Amend J.P."/>
        </authorList>
    </citation>
    <scope>NUCLEOTIDE SEQUENCE [LARGE SCALE GENOMIC DNA]</scope>
    <source>
        <strain evidence="2">SURF_17</strain>
    </source>
</reference>
<dbReference type="InterPro" id="IPR011330">
    <property type="entry name" value="Glyco_hydro/deAcase_b/a-brl"/>
</dbReference>
<dbReference type="SUPFAM" id="SSF88713">
    <property type="entry name" value="Glycoside hydrolase/deacetylase"/>
    <property type="match status" value="1"/>
</dbReference>
<gene>
    <name evidence="2" type="ORF">C4532_01090</name>
</gene>
<dbReference type="EMBL" id="QZKI01000007">
    <property type="protein sequence ID" value="RJP75093.1"/>
    <property type="molecule type" value="Genomic_DNA"/>
</dbReference>
<sequence>MNNQLTNAITFDVEDYFQVEALRPFIEFDDWPRHELRVEQNVFKLLEILGSNHAHATFFVLGWVAERVPGMVREIQRHGHEIACHGYMHRMIYEQTPEGFRQDVRRAKTALEDIAGNRILGYRAPTFSITRKTLWALDILAEEGFKYDSSIFPIRHDRYGFPEWSPYSESVKLPNGSSIIEAPPLTMRVFGMNLPAAGGGYFRLAPLWFSSLAIRRMNARGYPAIIYLHPWEIDPGQPRFPLPPGSRFRHYVGLASTETKLRRLLRLGSYTRLRDILSL</sequence>
<protein>
    <submittedName>
        <fullName evidence="2">DUF3473 domain-containing protein</fullName>
    </submittedName>
</protein>
<dbReference type="PANTHER" id="PTHR47561:SF1">
    <property type="entry name" value="POLYSACCHARIDE DEACETYLASE FAMILY PROTEIN (AFU_ORTHOLOGUE AFUA_6G05030)"/>
    <property type="match status" value="1"/>
</dbReference>
<dbReference type="NCBIfam" id="TIGR03006">
    <property type="entry name" value="pepcterm_polyde"/>
    <property type="match status" value="1"/>
</dbReference>
<dbReference type="CDD" id="cd10941">
    <property type="entry name" value="CE4_PuuE_HpPgdA_like_2"/>
    <property type="match status" value="1"/>
</dbReference>
<feature type="domain" description="NodB homology" evidence="1">
    <location>
        <begin position="22"/>
        <end position="279"/>
    </location>
</feature>
<dbReference type="InterPro" id="IPR002509">
    <property type="entry name" value="NODB_dom"/>
</dbReference>
<evidence type="ECO:0000313" key="3">
    <source>
        <dbReference type="Proteomes" id="UP000285961"/>
    </source>
</evidence>
<dbReference type="Pfam" id="PF01522">
    <property type="entry name" value="Polysacc_deac_1"/>
    <property type="match status" value="1"/>
</dbReference>